<feature type="active site" description="Charge relay system" evidence="11 12">
    <location>
        <position position="230"/>
    </location>
</feature>
<dbReference type="PRINTS" id="PR00723">
    <property type="entry name" value="SUBTILISIN"/>
</dbReference>
<name>A0A7C8J190_ORBOL</name>
<dbReference type="AlphaFoldDB" id="A0A7C8J190"/>
<gene>
    <name evidence="17" type="ORF">TWF102_010587</name>
    <name evidence="18" type="ORF">TWF703_003485</name>
</gene>
<evidence type="ECO:0000256" key="8">
    <source>
        <dbReference type="ARBA" id="ARBA00072928"/>
    </source>
</evidence>
<dbReference type="PROSITE" id="PS00137">
    <property type="entry name" value="SUBTILASE_HIS"/>
    <property type="match status" value="1"/>
</dbReference>
<evidence type="ECO:0000256" key="3">
    <source>
        <dbReference type="ARBA" id="ARBA00022729"/>
    </source>
</evidence>
<evidence type="ECO:0000256" key="10">
    <source>
        <dbReference type="ARBA" id="ARBA00081456"/>
    </source>
</evidence>
<evidence type="ECO:0000256" key="14">
    <source>
        <dbReference type="SAM" id="SignalP"/>
    </source>
</evidence>
<evidence type="ECO:0000256" key="6">
    <source>
        <dbReference type="ARBA" id="ARBA00023105"/>
    </source>
</evidence>
<dbReference type="InterPro" id="IPR023828">
    <property type="entry name" value="Peptidase_S8_Ser-AS"/>
</dbReference>
<keyword evidence="5 12" id="KW-0720">Serine protease</keyword>
<dbReference type="InterPro" id="IPR036852">
    <property type="entry name" value="Peptidase_S8/S53_dom_sf"/>
</dbReference>
<evidence type="ECO:0000256" key="11">
    <source>
        <dbReference type="PIRSR" id="PIRSR615500-1"/>
    </source>
</evidence>
<feature type="signal peptide" evidence="14">
    <location>
        <begin position="1"/>
        <end position="20"/>
    </location>
</feature>
<evidence type="ECO:0000256" key="7">
    <source>
        <dbReference type="ARBA" id="ARBA00056622"/>
    </source>
</evidence>
<keyword evidence="2 12" id="KW-0645">Protease</keyword>
<dbReference type="SUPFAM" id="SSF52743">
    <property type="entry name" value="Subtilisin-like"/>
    <property type="match status" value="1"/>
</dbReference>
<evidence type="ECO:0000259" key="15">
    <source>
        <dbReference type="Pfam" id="PF00082"/>
    </source>
</evidence>
<dbReference type="PROSITE" id="PS00138">
    <property type="entry name" value="SUBTILASE_SER"/>
    <property type="match status" value="1"/>
</dbReference>
<dbReference type="PANTHER" id="PTHR43806">
    <property type="entry name" value="PEPTIDASE S8"/>
    <property type="match status" value="1"/>
</dbReference>
<dbReference type="InterPro" id="IPR022398">
    <property type="entry name" value="Peptidase_S8_His-AS"/>
</dbReference>
<dbReference type="EMBL" id="WIQW01000078">
    <property type="protein sequence ID" value="KAF3087292.1"/>
    <property type="molecule type" value="Genomic_DNA"/>
</dbReference>
<dbReference type="FunFam" id="3.40.50.200:FF:000014">
    <property type="entry name" value="Proteinase K"/>
    <property type="match status" value="1"/>
</dbReference>
<reference evidence="19 20" key="1">
    <citation type="submission" date="2019-06" db="EMBL/GenBank/DDBJ databases">
        <authorList>
            <person name="Palmer J.M."/>
        </authorList>
    </citation>
    <scope>NUCLEOTIDE SEQUENCE [LARGE SCALE GENOMIC DNA]</scope>
    <source>
        <strain evidence="17 19">TWF102</strain>
        <strain evidence="18 20">TWF703</strain>
    </source>
</reference>
<dbReference type="GO" id="GO:0005576">
    <property type="term" value="C:extracellular region"/>
    <property type="evidence" value="ECO:0007669"/>
    <property type="project" value="UniProtKB-ARBA"/>
</dbReference>
<dbReference type="Pfam" id="PF00082">
    <property type="entry name" value="Peptidase_S8"/>
    <property type="match status" value="1"/>
</dbReference>
<evidence type="ECO:0000256" key="13">
    <source>
        <dbReference type="RuleBase" id="RU003355"/>
    </source>
</evidence>
<feature type="domain" description="Inhibitor I9" evidence="16">
    <location>
        <begin position="38"/>
        <end position="126"/>
    </location>
</feature>
<evidence type="ECO:0000256" key="2">
    <source>
        <dbReference type="ARBA" id="ARBA00022670"/>
    </source>
</evidence>
<dbReference type="Gene3D" id="3.30.70.80">
    <property type="entry name" value="Peptidase S8 propeptide/proteinase inhibitor I9"/>
    <property type="match status" value="1"/>
</dbReference>
<dbReference type="PROSITE" id="PS51892">
    <property type="entry name" value="SUBTILASE"/>
    <property type="match status" value="1"/>
</dbReference>
<evidence type="ECO:0000259" key="16">
    <source>
        <dbReference type="Pfam" id="PF05922"/>
    </source>
</evidence>
<dbReference type="InterPro" id="IPR000209">
    <property type="entry name" value="Peptidase_S8/S53_dom"/>
</dbReference>
<dbReference type="InterPro" id="IPR010259">
    <property type="entry name" value="S8pro/Inhibitor_I9"/>
</dbReference>
<evidence type="ECO:0000256" key="5">
    <source>
        <dbReference type="ARBA" id="ARBA00022825"/>
    </source>
</evidence>
<dbReference type="CDD" id="cd04077">
    <property type="entry name" value="Peptidases_S8_PCSK9_ProteinaseK_like"/>
    <property type="match status" value="1"/>
</dbReference>
<dbReference type="Gene3D" id="3.40.50.200">
    <property type="entry name" value="Peptidase S8/S53 domain"/>
    <property type="match status" value="1"/>
</dbReference>
<dbReference type="InterPro" id="IPR037045">
    <property type="entry name" value="S8pro/Inhibitor_I9_sf"/>
</dbReference>
<evidence type="ECO:0000256" key="12">
    <source>
        <dbReference type="PROSITE-ProRule" id="PRU01240"/>
    </source>
</evidence>
<accession>A0A7C8J190</accession>
<organism evidence="17 19">
    <name type="scientific">Orbilia oligospora</name>
    <name type="common">Nematode-trapping fungus</name>
    <name type="synonym">Arthrobotrys oligospora</name>
    <dbReference type="NCBI Taxonomy" id="2813651"/>
    <lineage>
        <taxon>Eukaryota</taxon>
        <taxon>Fungi</taxon>
        <taxon>Dikarya</taxon>
        <taxon>Ascomycota</taxon>
        <taxon>Pezizomycotina</taxon>
        <taxon>Orbiliomycetes</taxon>
        <taxon>Orbiliales</taxon>
        <taxon>Orbiliaceae</taxon>
        <taxon>Orbilia</taxon>
    </lineage>
</organism>
<dbReference type="GO" id="GO:0006508">
    <property type="term" value="P:proteolysis"/>
    <property type="evidence" value="ECO:0007669"/>
    <property type="project" value="UniProtKB-KW"/>
</dbReference>
<dbReference type="GO" id="GO:0004252">
    <property type="term" value="F:serine-type endopeptidase activity"/>
    <property type="evidence" value="ECO:0007669"/>
    <property type="project" value="UniProtKB-UniRule"/>
</dbReference>
<dbReference type="Proteomes" id="UP000475325">
    <property type="component" value="Unassembled WGS sequence"/>
</dbReference>
<protein>
    <recommendedName>
        <fullName evidence="8">Cuticle-degrading serine protease</fullName>
    </recommendedName>
    <alternativeName>
        <fullName evidence="9">Neutral serine protease Aoz1</fullName>
    </alternativeName>
    <alternativeName>
        <fullName evidence="10">PII</fullName>
    </alternativeName>
</protein>
<keyword evidence="4 12" id="KW-0378">Hydrolase</keyword>
<feature type="active site" description="Charge relay system" evidence="11 12">
    <location>
        <position position="193"/>
    </location>
</feature>
<dbReference type="Proteomes" id="UP000480548">
    <property type="component" value="Unassembled WGS sequence"/>
</dbReference>
<evidence type="ECO:0000313" key="20">
    <source>
        <dbReference type="Proteomes" id="UP000480548"/>
    </source>
</evidence>
<evidence type="ECO:0000313" key="17">
    <source>
        <dbReference type="EMBL" id="KAF3087292.1"/>
    </source>
</evidence>
<dbReference type="EMBL" id="WIQZ01000018">
    <property type="protein sequence ID" value="KAF3139906.1"/>
    <property type="molecule type" value="Genomic_DNA"/>
</dbReference>
<dbReference type="InterPro" id="IPR015500">
    <property type="entry name" value="Peptidase_S8_subtilisin-rel"/>
</dbReference>
<dbReference type="GO" id="GO:0030574">
    <property type="term" value="P:collagen catabolic process"/>
    <property type="evidence" value="ECO:0007669"/>
    <property type="project" value="UniProtKB-KW"/>
</dbReference>
<dbReference type="Pfam" id="PF05922">
    <property type="entry name" value="Inhibitor_I9"/>
    <property type="match status" value="1"/>
</dbReference>
<proteinExistence type="inferred from homology"/>
<feature type="active site" description="Charge relay system" evidence="11 12">
    <location>
        <position position="383"/>
    </location>
</feature>
<dbReference type="PANTHER" id="PTHR43806:SF11">
    <property type="entry name" value="CEREVISIN-RELATED"/>
    <property type="match status" value="1"/>
</dbReference>
<evidence type="ECO:0000256" key="4">
    <source>
        <dbReference type="ARBA" id="ARBA00022801"/>
    </source>
</evidence>
<comment type="similarity">
    <text evidence="1 12 13">Belongs to the peptidase S8 family.</text>
</comment>
<keyword evidence="3 14" id="KW-0732">Signal</keyword>
<feature type="domain" description="Peptidase S8/S53" evidence="15">
    <location>
        <begin position="184"/>
        <end position="421"/>
    </location>
</feature>
<comment type="caution">
    <text evidence="17">The sequence shown here is derived from an EMBL/GenBank/DDBJ whole genome shotgun (WGS) entry which is preliminary data.</text>
</comment>
<dbReference type="InterPro" id="IPR034193">
    <property type="entry name" value="PCSK9_ProteinaseK-like"/>
</dbReference>
<evidence type="ECO:0000313" key="19">
    <source>
        <dbReference type="Proteomes" id="UP000475325"/>
    </source>
</evidence>
<keyword evidence="6" id="KW-0177">Collagen degradation</keyword>
<feature type="chain" id="PRO_5036200339" description="Cuticle-degrading serine protease" evidence="14">
    <location>
        <begin position="21"/>
        <end position="456"/>
    </location>
</feature>
<comment type="function">
    <text evidence="7">Hydrolyzes gelatin, casein, the chromogenic substrate azocoll and the cuticle of the nematode P.redivivus. Immobilizes P.redivivus.</text>
</comment>
<dbReference type="PROSITE" id="PS00136">
    <property type="entry name" value="SUBTILASE_ASP"/>
    <property type="match status" value="1"/>
</dbReference>
<evidence type="ECO:0000256" key="9">
    <source>
        <dbReference type="ARBA" id="ARBA00075726"/>
    </source>
</evidence>
<sequence length="456" mass="48864">MLNLLPTLLTVASIASSAFAVPVVKVANSGIASAIPDQYIVVFKNGVTDSATDAHTRRISSFHSTIEARDPKGRKGRKTRGLHKKINVSGRSKFRGYTGEFDKATLQEILKSPEVDYVEQDAVVKVNLDNIPTEELAEESTEESESNNLQKRVYRSDSTWGLDRISHSNHKAPYRYYYNDAWSGENATVYVIDTGIKREHTQFGDMYTGKTRVRWGTNTIDNDNTDGAGHGTHCAGTIGGLTYGVARKVNLVAVKVLDKDGYGTWSSVIEGINWVAKDAKSGFAVASMSLGGGKSTAVNQAINALHNAGVTVVVAAGNENDDAKNYSPASAEKAITVGAIDEKGKVADFSNYGSTVDILAPGVNILSSVISSNTASDYYTGTSMATPHVAGLAAYYISKSVNENNKGVTPDEMRKLLLEKSWGVAESSLGSFLRKATPKIAGNGYCPTGNTKCDSY</sequence>
<evidence type="ECO:0000256" key="1">
    <source>
        <dbReference type="ARBA" id="ARBA00011073"/>
    </source>
</evidence>
<dbReference type="InterPro" id="IPR023827">
    <property type="entry name" value="Peptidase_S8_Asp-AS"/>
</dbReference>
<evidence type="ECO:0000313" key="18">
    <source>
        <dbReference type="EMBL" id="KAF3139906.1"/>
    </source>
</evidence>
<dbReference type="InterPro" id="IPR050131">
    <property type="entry name" value="Peptidase_S8_subtilisin-like"/>
</dbReference>